<reference evidence="3" key="2">
    <citation type="submission" date="2019-10" db="EMBL/GenBank/DDBJ databases">
        <title>A de novo genome assembly of a pear dwarfing rootstock.</title>
        <authorList>
            <person name="Wang F."/>
            <person name="Wang J."/>
            <person name="Li S."/>
            <person name="Zhang Y."/>
            <person name="Fang M."/>
            <person name="Ma L."/>
            <person name="Zhao Y."/>
            <person name="Jiang S."/>
        </authorList>
    </citation>
    <scope>NUCLEOTIDE SEQUENCE [LARGE SCALE GENOMIC DNA]</scope>
    <source>
        <strain evidence="2">S2</strain>
        <tissue evidence="2">Leaf</tissue>
    </source>
</reference>
<evidence type="ECO:0000313" key="2">
    <source>
        <dbReference type="EMBL" id="KAB2604944.1"/>
    </source>
</evidence>
<sequence length="323" mass="35694">MASNTFITKLSEKCAKCNDFIDRNTIQTLRFEGDSDDTHQILGSLFKDVVPKIITEMLKTHFLKPLLQGYDCMEWKTLGIYNAIKLSIVEIVMDRELFTVALSFCELSNKAGQHSRDGYSQKEACSCKEGCNYSSSRGLSYFNGHHYCTSHTERQKRGKREILVISSQTIGATTPSVSFPSHVVEVLARGLQNPPMTQTTEVPTAVGKVATLAEKNPSPNPKKKPIIVVKEEEDESEETLLVKYPQPAKLPLIIPQLVIKTTGQVNSPAAEANEGHEAVPTIETEATVKTPIHPQDQNLGIPPYEGTSAFVRTSIIPLLTSCF</sequence>
<accession>A0A5N5F1Y2</accession>
<name>A0A5N5F1Y2_9ROSA</name>
<evidence type="ECO:0000313" key="3">
    <source>
        <dbReference type="Proteomes" id="UP000327157"/>
    </source>
</evidence>
<dbReference type="AlphaFoldDB" id="A0A5N5F1Y2"/>
<dbReference type="Proteomes" id="UP000327157">
    <property type="component" value="Chromosome 7"/>
</dbReference>
<proteinExistence type="predicted"/>
<gene>
    <name evidence="1" type="ORF">D8674_032435</name>
    <name evidence="2" type="ORF">D8674_038495</name>
</gene>
<dbReference type="EMBL" id="SMOL01000781">
    <property type="protein sequence ID" value="KAB2596985.1"/>
    <property type="molecule type" value="Genomic_DNA"/>
</dbReference>
<keyword evidence="3" id="KW-1185">Reference proteome</keyword>
<reference evidence="1 3" key="3">
    <citation type="submission" date="2019-11" db="EMBL/GenBank/DDBJ databases">
        <title>A de novo genome assembly of a pear dwarfing rootstock.</title>
        <authorList>
            <person name="Wang F."/>
            <person name="Wang J."/>
            <person name="Li S."/>
            <person name="Zhang Y."/>
            <person name="Fang M."/>
            <person name="Ma L."/>
            <person name="Zhao Y."/>
            <person name="Jiang S."/>
        </authorList>
    </citation>
    <scope>NUCLEOTIDE SEQUENCE [LARGE SCALE GENOMIC DNA]</scope>
    <source>
        <strain evidence="1">S2</strain>
        <tissue evidence="1">Leaf</tissue>
    </source>
</reference>
<reference evidence="1 3" key="1">
    <citation type="submission" date="2019-09" db="EMBL/GenBank/DDBJ databases">
        <authorList>
            <person name="Ou C."/>
        </authorList>
    </citation>
    <scope>NUCLEOTIDE SEQUENCE [LARGE SCALE GENOMIC DNA]</scope>
    <source>
        <strain evidence="1">S2</strain>
        <tissue evidence="1">Leaf</tissue>
    </source>
</reference>
<comment type="caution">
    <text evidence="1">The sequence shown here is derived from an EMBL/GenBank/DDBJ whole genome shotgun (WGS) entry which is preliminary data.</text>
</comment>
<dbReference type="EMBL" id="SMOL01000565">
    <property type="protein sequence ID" value="KAB2604944.1"/>
    <property type="molecule type" value="Genomic_DNA"/>
</dbReference>
<evidence type="ECO:0000313" key="1">
    <source>
        <dbReference type="EMBL" id="KAB2596985.1"/>
    </source>
</evidence>
<protein>
    <submittedName>
        <fullName evidence="1">Uncharacterized protein</fullName>
    </submittedName>
</protein>
<organism evidence="1 3">
    <name type="scientific">Pyrus ussuriensis x Pyrus communis</name>
    <dbReference type="NCBI Taxonomy" id="2448454"/>
    <lineage>
        <taxon>Eukaryota</taxon>
        <taxon>Viridiplantae</taxon>
        <taxon>Streptophyta</taxon>
        <taxon>Embryophyta</taxon>
        <taxon>Tracheophyta</taxon>
        <taxon>Spermatophyta</taxon>
        <taxon>Magnoliopsida</taxon>
        <taxon>eudicotyledons</taxon>
        <taxon>Gunneridae</taxon>
        <taxon>Pentapetalae</taxon>
        <taxon>rosids</taxon>
        <taxon>fabids</taxon>
        <taxon>Rosales</taxon>
        <taxon>Rosaceae</taxon>
        <taxon>Amygdaloideae</taxon>
        <taxon>Maleae</taxon>
        <taxon>Pyrus</taxon>
    </lineage>
</organism>